<evidence type="ECO:0000313" key="1">
    <source>
        <dbReference type="EMBL" id="KAJ3577342.1"/>
    </source>
</evidence>
<dbReference type="EMBL" id="JANPWZ010000387">
    <property type="protein sequence ID" value="KAJ3577342.1"/>
    <property type="molecule type" value="Genomic_DNA"/>
</dbReference>
<comment type="caution">
    <text evidence="1">The sequence shown here is derived from an EMBL/GenBank/DDBJ whole genome shotgun (WGS) entry which is preliminary data.</text>
</comment>
<gene>
    <name evidence="1" type="ORF">NPX13_g3221</name>
</gene>
<name>A0A9W8TN10_9PEZI</name>
<proteinExistence type="predicted"/>
<protein>
    <submittedName>
        <fullName evidence="1">Uncharacterized protein</fullName>
    </submittedName>
</protein>
<accession>A0A9W8TN10</accession>
<reference evidence="1" key="1">
    <citation type="submission" date="2022-07" db="EMBL/GenBank/DDBJ databases">
        <title>Genome Sequence of Xylaria arbuscula.</title>
        <authorList>
            <person name="Buettner E."/>
        </authorList>
    </citation>
    <scope>NUCLEOTIDE SEQUENCE</scope>
    <source>
        <strain evidence="1">VT107</strain>
    </source>
</reference>
<dbReference type="Proteomes" id="UP001148614">
    <property type="component" value="Unassembled WGS sequence"/>
</dbReference>
<evidence type="ECO:0000313" key="2">
    <source>
        <dbReference type="Proteomes" id="UP001148614"/>
    </source>
</evidence>
<dbReference type="AlphaFoldDB" id="A0A9W8TN10"/>
<organism evidence="1 2">
    <name type="scientific">Xylaria arbuscula</name>
    <dbReference type="NCBI Taxonomy" id="114810"/>
    <lineage>
        <taxon>Eukaryota</taxon>
        <taxon>Fungi</taxon>
        <taxon>Dikarya</taxon>
        <taxon>Ascomycota</taxon>
        <taxon>Pezizomycotina</taxon>
        <taxon>Sordariomycetes</taxon>
        <taxon>Xylariomycetidae</taxon>
        <taxon>Xylariales</taxon>
        <taxon>Xylariaceae</taxon>
        <taxon>Xylaria</taxon>
    </lineage>
</organism>
<sequence length="96" mass="10326">MTYLPVNDSPSRRVPEGIGQSDHAVDELQFLCVITGRADEQVLVAAAPVPDVKEVVVDVRVRGILQLEREGLCDVVRQCRTARDGARRNGGSGGGQ</sequence>
<keyword evidence="2" id="KW-1185">Reference proteome</keyword>